<dbReference type="NCBIfam" id="TIGR02041">
    <property type="entry name" value="CysI"/>
    <property type="match status" value="1"/>
</dbReference>
<dbReference type="InterPro" id="IPR006067">
    <property type="entry name" value="NO2/SO3_Rdtase_4Fe4S_dom"/>
</dbReference>
<evidence type="ECO:0000256" key="6">
    <source>
        <dbReference type="ARBA" id="ARBA00022723"/>
    </source>
</evidence>
<evidence type="ECO:0000256" key="7">
    <source>
        <dbReference type="ARBA" id="ARBA00022857"/>
    </source>
</evidence>
<dbReference type="GO" id="GO:0019344">
    <property type="term" value="P:cysteine biosynthetic process"/>
    <property type="evidence" value="ECO:0007669"/>
    <property type="project" value="UniProtKB-KW"/>
</dbReference>
<evidence type="ECO:0000313" key="18">
    <source>
        <dbReference type="EMBL" id="MBT2989260.1"/>
    </source>
</evidence>
<dbReference type="AlphaFoldDB" id="A0A944M8X5"/>
<keyword evidence="8 15" id="KW-0560">Oxidoreductase</keyword>
<accession>A0A944M8X5</accession>
<protein>
    <recommendedName>
        <fullName evidence="15">Sulfite reductase [NADPH] hemoprotein beta-component</fullName>
        <shortName evidence="15">SiR-HP</shortName>
        <shortName evidence="15">SiRHP</shortName>
        <ecNumber evidence="15">1.8.1.2</ecNumber>
    </recommendedName>
</protein>
<keyword evidence="11 15" id="KW-0198">Cysteine biosynthesis</keyword>
<feature type="domain" description="Nitrite/Sulfite reductase ferredoxin-like" evidence="17">
    <location>
        <begin position="70"/>
        <end position="129"/>
    </location>
</feature>
<dbReference type="EMBL" id="JAHHGM010000007">
    <property type="protein sequence ID" value="MBT2989260.1"/>
    <property type="molecule type" value="Genomic_DNA"/>
</dbReference>
<keyword evidence="4 15" id="KW-0028">Amino-acid biosynthesis</keyword>
<keyword evidence="6 15" id="KW-0479">Metal-binding</keyword>
<evidence type="ECO:0000256" key="14">
    <source>
        <dbReference type="ARBA" id="ARBA00062253"/>
    </source>
</evidence>
<keyword evidence="3 15" id="KW-0004">4Fe-4S</keyword>
<dbReference type="InterPro" id="IPR036136">
    <property type="entry name" value="Nit/Sulf_reduc_fer-like_dom_sf"/>
</dbReference>
<name>A0A944M8X5_9GAMM</name>
<evidence type="ECO:0000256" key="15">
    <source>
        <dbReference type="HAMAP-Rule" id="MF_01540"/>
    </source>
</evidence>
<organism evidence="18 19">
    <name type="scientific">Candidatus Thiodiazotropha taylori</name>
    <dbReference type="NCBI Taxonomy" id="2792791"/>
    <lineage>
        <taxon>Bacteria</taxon>
        <taxon>Pseudomonadati</taxon>
        <taxon>Pseudomonadota</taxon>
        <taxon>Gammaproteobacteria</taxon>
        <taxon>Chromatiales</taxon>
        <taxon>Sedimenticolaceae</taxon>
        <taxon>Candidatus Thiodiazotropha</taxon>
    </lineage>
</organism>
<dbReference type="GO" id="GO:0009337">
    <property type="term" value="C:sulfite reductase complex (NADPH)"/>
    <property type="evidence" value="ECO:0007669"/>
    <property type="project" value="InterPro"/>
</dbReference>
<dbReference type="EC" id="1.8.1.2" evidence="15"/>
<evidence type="ECO:0000259" key="16">
    <source>
        <dbReference type="Pfam" id="PF01077"/>
    </source>
</evidence>
<comment type="cofactor">
    <cofactor evidence="15">
        <name>[4Fe-4S] cluster</name>
        <dbReference type="ChEBI" id="CHEBI:49883"/>
    </cofactor>
    <text evidence="15">Binds 1 [4Fe-4S] cluster per subunit.</text>
</comment>
<dbReference type="GO" id="GO:0050311">
    <property type="term" value="F:sulfite reductase (ferredoxin) activity"/>
    <property type="evidence" value="ECO:0007669"/>
    <property type="project" value="TreeGrafter"/>
</dbReference>
<dbReference type="SUPFAM" id="SSF56014">
    <property type="entry name" value="Nitrite and sulphite reductase 4Fe-4S domain-like"/>
    <property type="match status" value="2"/>
</dbReference>
<reference evidence="18 19" key="1">
    <citation type="submission" date="2021-05" db="EMBL/GenBank/DDBJ databases">
        <title>Genetic and Functional Diversity in Clade A Lucinid endosymbionts from the Bahamas.</title>
        <authorList>
            <person name="Giani N.M."/>
            <person name="Engel A.S."/>
            <person name="Campbell B.J."/>
        </authorList>
    </citation>
    <scope>NUCLEOTIDE SEQUENCE [LARGE SCALE GENOMIC DNA]</scope>
    <source>
        <strain evidence="18">LUC16012Gg_MoonRockCtena</strain>
    </source>
</reference>
<feature type="binding site" evidence="15">
    <location>
        <position position="470"/>
    </location>
    <ligand>
        <name>[4Fe-4S] cluster</name>
        <dbReference type="ChEBI" id="CHEBI:49883"/>
    </ligand>
</feature>
<evidence type="ECO:0000256" key="2">
    <source>
        <dbReference type="ARBA" id="ARBA00010429"/>
    </source>
</evidence>
<comment type="subunit">
    <text evidence="14 15">Alpha(8)-beta(8). The alpha component is a flavoprotein, the beta component is a hemoprotein.</text>
</comment>
<feature type="binding site" evidence="15">
    <location>
        <position position="474"/>
    </location>
    <ligand>
        <name>[4Fe-4S] cluster</name>
        <dbReference type="ChEBI" id="CHEBI:49883"/>
    </ligand>
</feature>
<dbReference type="GO" id="GO:0051539">
    <property type="term" value="F:4 iron, 4 sulfur cluster binding"/>
    <property type="evidence" value="ECO:0007669"/>
    <property type="project" value="UniProtKB-KW"/>
</dbReference>
<sequence>MMDIKVNPNELIKANSRYLRGTLKESIADQATGALSAEDAQISKFHGCYEQDDRDQRLQRQRQFLEPYYSFMLRARLPGGVCTTRQWLAIDAVGRELGNGTIRLTTRQTFQYHGILKKNLKPLIQRINQAMIDSIGGCGDVNRNVLCNPNPEHSALHGEVFQWARRISEQLLPKSRAYHEIWLDGEAVAGGESEPLYGEVYLPRKFKTAVAIPPHNDVDVYTNDLGFVAIAEGGRLLGFNVLAGGGMGVTHDDPTTFPRLADELGFIPPEHTLAVAEAVVGVQRDFGDRVSRRHARLKYTIERLGLEAFRTKVEERSGVRFAPQRPVRFTSQGDRYGWVEDAAGRWHLTLYIENGRVADTPSSSLLSGLREIAWVHGGDFRITPNQNLIVAAVAEEQKATIEALARRHGLLADQRTPTRLASIACVALPTCPQAMAEAERYFPQLLRKIENMAVMQGIDRQAIVMRMTGCPNGCARSYVAEIGLVGKGPGRYNLLLGGDGRGLRLNRLYRKNLDERELLDTLEEQFRLYAAERKPKERFGDFVIRRGLVRTVSNPAEEYHESD</sequence>
<dbReference type="NCBIfam" id="NF010029">
    <property type="entry name" value="PRK13504.1"/>
    <property type="match status" value="1"/>
</dbReference>
<dbReference type="SUPFAM" id="SSF55124">
    <property type="entry name" value="Nitrite/Sulfite reductase N-terminal domain-like"/>
    <property type="match status" value="2"/>
</dbReference>
<evidence type="ECO:0000259" key="17">
    <source>
        <dbReference type="Pfam" id="PF03460"/>
    </source>
</evidence>
<evidence type="ECO:0000256" key="13">
    <source>
        <dbReference type="ARBA" id="ARBA00057160"/>
    </source>
</evidence>
<keyword evidence="5 15" id="KW-0349">Heme</keyword>
<dbReference type="PANTHER" id="PTHR11493:SF47">
    <property type="entry name" value="SULFITE REDUCTASE [NADPH] SUBUNIT BETA"/>
    <property type="match status" value="1"/>
</dbReference>
<comment type="caution">
    <text evidence="18">The sequence shown here is derived from an EMBL/GenBank/DDBJ whole genome shotgun (WGS) entry which is preliminary data.</text>
</comment>
<dbReference type="Gene3D" id="3.30.413.10">
    <property type="entry name" value="Sulfite Reductase Hemoprotein, domain 1"/>
    <property type="match status" value="2"/>
</dbReference>
<dbReference type="PROSITE" id="PS00365">
    <property type="entry name" value="NIR_SIR"/>
    <property type="match status" value="1"/>
</dbReference>
<evidence type="ECO:0000256" key="5">
    <source>
        <dbReference type="ARBA" id="ARBA00022617"/>
    </source>
</evidence>
<proteinExistence type="inferred from homology"/>
<keyword evidence="7 15" id="KW-0521">NADP</keyword>
<evidence type="ECO:0000256" key="3">
    <source>
        <dbReference type="ARBA" id="ARBA00022485"/>
    </source>
</evidence>
<evidence type="ECO:0000256" key="12">
    <source>
        <dbReference type="ARBA" id="ARBA00052219"/>
    </source>
</evidence>
<dbReference type="GO" id="GO:0070814">
    <property type="term" value="P:hydrogen sulfide biosynthetic process"/>
    <property type="evidence" value="ECO:0007669"/>
    <property type="project" value="UniProtKB-UniRule"/>
</dbReference>
<dbReference type="Proteomes" id="UP000770889">
    <property type="component" value="Unassembled WGS sequence"/>
</dbReference>
<feature type="binding site" description="axial binding residue" evidence="15">
    <location>
        <position position="474"/>
    </location>
    <ligand>
        <name>siroheme</name>
        <dbReference type="ChEBI" id="CHEBI:60052"/>
    </ligand>
    <ligandPart>
        <name>Fe</name>
        <dbReference type="ChEBI" id="CHEBI:18248"/>
    </ligandPart>
</feature>
<comment type="similarity">
    <text evidence="2 15">Belongs to the nitrite and sulfite reductase 4Fe-4S domain family.</text>
</comment>
<dbReference type="FunFam" id="3.30.413.10:FF:000003">
    <property type="entry name" value="Sulfite reductase [NADPH] hemoprotein beta-component"/>
    <property type="match status" value="1"/>
</dbReference>
<keyword evidence="10 15" id="KW-0411">Iron-sulfur</keyword>
<dbReference type="GO" id="GO:0050661">
    <property type="term" value="F:NADP binding"/>
    <property type="evidence" value="ECO:0007669"/>
    <property type="project" value="InterPro"/>
</dbReference>
<dbReference type="GO" id="GO:0046872">
    <property type="term" value="F:metal ion binding"/>
    <property type="evidence" value="ECO:0007669"/>
    <property type="project" value="UniProtKB-KW"/>
</dbReference>
<gene>
    <name evidence="15 18" type="primary">cysI</name>
    <name evidence="18" type="ORF">KME65_09875</name>
</gene>
<dbReference type="GO" id="GO:0004783">
    <property type="term" value="F:sulfite reductase (NADPH) activity"/>
    <property type="evidence" value="ECO:0007669"/>
    <property type="project" value="UniProtKB-UniRule"/>
</dbReference>
<dbReference type="InterPro" id="IPR045854">
    <property type="entry name" value="NO2/SO3_Rdtase_4Fe4S_sf"/>
</dbReference>
<dbReference type="HAMAP" id="MF_01540">
    <property type="entry name" value="CysI"/>
    <property type="match status" value="1"/>
</dbReference>
<dbReference type="PRINTS" id="PR00397">
    <property type="entry name" value="SIROHAEM"/>
</dbReference>
<comment type="catalytic activity">
    <reaction evidence="12 15">
        <text>hydrogen sulfide + 3 NADP(+) + 3 H2O = sulfite + 3 NADPH + 4 H(+)</text>
        <dbReference type="Rhea" id="RHEA:13801"/>
        <dbReference type="ChEBI" id="CHEBI:15377"/>
        <dbReference type="ChEBI" id="CHEBI:15378"/>
        <dbReference type="ChEBI" id="CHEBI:17359"/>
        <dbReference type="ChEBI" id="CHEBI:29919"/>
        <dbReference type="ChEBI" id="CHEBI:57783"/>
        <dbReference type="ChEBI" id="CHEBI:58349"/>
        <dbReference type="EC" id="1.8.1.2"/>
    </reaction>
</comment>
<dbReference type="FunFam" id="3.30.413.10:FF:000004">
    <property type="entry name" value="Sulfite reductase [NADPH] hemoprotein beta-component"/>
    <property type="match status" value="1"/>
</dbReference>
<feature type="domain" description="Nitrite/sulphite reductase 4Fe-4S" evidence="16">
    <location>
        <begin position="165"/>
        <end position="320"/>
    </location>
</feature>
<evidence type="ECO:0000256" key="8">
    <source>
        <dbReference type="ARBA" id="ARBA00023002"/>
    </source>
</evidence>
<dbReference type="InterPro" id="IPR005117">
    <property type="entry name" value="NiRdtase/SiRdtase_haem-b_fer"/>
</dbReference>
<feature type="domain" description="Nitrite/Sulfite reductase ferredoxin-like" evidence="17">
    <location>
        <begin position="341"/>
        <end position="404"/>
    </location>
</feature>
<dbReference type="Pfam" id="PF03460">
    <property type="entry name" value="NIR_SIR_ferr"/>
    <property type="match status" value="2"/>
</dbReference>
<feature type="binding site" evidence="15">
    <location>
        <position position="431"/>
    </location>
    <ligand>
        <name>[4Fe-4S] cluster</name>
        <dbReference type="ChEBI" id="CHEBI:49883"/>
    </ligand>
</feature>
<dbReference type="InterPro" id="IPR045169">
    <property type="entry name" value="NO2/SO3_Rdtase_4Fe4S_prot"/>
</dbReference>
<evidence type="ECO:0000256" key="4">
    <source>
        <dbReference type="ARBA" id="ARBA00022605"/>
    </source>
</evidence>
<comment type="cofactor">
    <cofactor evidence="15">
        <name>siroheme</name>
        <dbReference type="ChEBI" id="CHEBI:60052"/>
    </cofactor>
    <text evidence="15">Binds 1 siroheme per subunit.</text>
</comment>
<comment type="pathway">
    <text evidence="1 15">Sulfur metabolism; hydrogen sulfide biosynthesis; hydrogen sulfide from sulfite (NADPH route): step 1/1.</text>
</comment>
<comment type="function">
    <text evidence="13 15">Component of the sulfite reductase complex that catalyzes the 6-electron reduction of sulfite to sulfide. This is one of several activities required for the biosynthesis of L-cysteine from sulfate.</text>
</comment>
<dbReference type="PANTHER" id="PTHR11493">
    <property type="entry name" value="SULFITE REDUCTASE [NADPH] SUBUNIT BETA-RELATED"/>
    <property type="match status" value="1"/>
</dbReference>
<dbReference type="GO" id="GO:0020037">
    <property type="term" value="F:heme binding"/>
    <property type="evidence" value="ECO:0007669"/>
    <property type="project" value="InterPro"/>
</dbReference>
<keyword evidence="9 15" id="KW-0408">Iron</keyword>
<evidence type="ECO:0000256" key="10">
    <source>
        <dbReference type="ARBA" id="ARBA00023014"/>
    </source>
</evidence>
<dbReference type="InterPro" id="IPR006066">
    <property type="entry name" value="NO2/SO3_Rdtase_FeS/sirohaem_BS"/>
</dbReference>
<feature type="domain" description="Nitrite/sulphite reductase 4Fe-4S" evidence="16">
    <location>
        <begin position="422"/>
        <end position="550"/>
    </location>
</feature>
<dbReference type="GO" id="GO:0000103">
    <property type="term" value="P:sulfate assimilation"/>
    <property type="evidence" value="ECO:0007669"/>
    <property type="project" value="UniProtKB-UniRule"/>
</dbReference>
<dbReference type="InterPro" id="IPR011786">
    <property type="entry name" value="CysI"/>
</dbReference>
<dbReference type="Pfam" id="PF01077">
    <property type="entry name" value="NIR_SIR"/>
    <property type="match status" value="2"/>
</dbReference>
<evidence type="ECO:0000256" key="1">
    <source>
        <dbReference type="ARBA" id="ARBA00004774"/>
    </source>
</evidence>
<evidence type="ECO:0000313" key="19">
    <source>
        <dbReference type="Proteomes" id="UP000770889"/>
    </source>
</evidence>
<feature type="binding site" evidence="15">
    <location>
        <position position="425"/>
    </location>
    <ligand>
        <name>[4Fe-4S] cluster</name>
        <dbReference type="ChEBI" id="CHEBI:49883"/>
    </ligand>
</feature>
<evidence type="ECO:0000256" key="11">
    <source>
        <dbReference type="ARBA" id="ARBA00023192"/>
    </source>
</evidence>
<evidence type="ECO:0000256" key="9">
    <source>
        <dbReference type="ARBA" id="ARBA00023004"/>
    </source>
</evidence>